<dbReference type="Gene3D" id="1.25.10.10">
    <property type="entry name" value="Leucine-rich Repeat Variant"/>
    <property type="match status" value="1"/>
</dbReference>
<gene>
    <name evidence="1" type="ORF">MNOR_LOCUS2259</name>
</gene>
<dbReference type="InterPro" id="IPR016024">
    <property type="entry name" value="ARM-type_fold"/>
</dbReference>
<dbReference type="EMBL" id="CAXKWB010000669">
    <property type="protein sequence ID" value="CAL4061710.1"/>
    <property type="molecule type" value="Genomic_DNA"/>
</dbReference>
<reference evidence="1 2" key="1">
    <citation type="submission" date="2024-05" db="EMBL/GenBank/DDBJ databases">
        <authorList>
            <person name="Wallberg A."/>
        </authorList>
    </citation>
    <scope>NUCLEOTIDE SEQUENCE [LARGE SCALE GENOMIC DNA]</scope>
</reference>
<dbReference type="PANTHER" id="PTHR16356:SF1">
    <property type="entry name" value="TRANSMEMBRANE AND COILED-COIL DOMAIN-CONTAINING PROTEIN 6"/>
    <property type="match status" value="1"/>
</dbReference>
<dbReference type="SMART" id="SM00185">
    <property type="entry name" value="ARM"/>
    <property type="match status" value="4"/>
</dbReference>
<dbReference type="Pfam" id="PF00514">
    <property type="entry name" value="Arm"/>
    <property type="match status" value="1"/>
</dbReference>
<organism evidence="1 2">
    <name type="scientific">Meganyctiphanes norvegica</name>
    <name type="common">Northern krill</name>
    <name type="synonym">Thysanopoda norvegica</name>
    <dbReference type="NCBI Taxonomy" id="48144"/>
    <lineage>
        <taxon>Eukaryota</taxon>
        <taxon>Metazoa</taxon>
        <taxon>Ecdysozoa</taxon>
        <taxon>Arthropoda</taxon>
        <taxon>Crustacea</taxon>
        <taxon>Multicrustacea</taxon>
        <taxon>Malacostraca</taxon>
        <taxon>Eumalacostraca</taxon>
        <taxon>Eucarida</taxon>
        <taxon>Euphausiacea</taxon>
        <taxon>Euphausiidae</taxon>
        <taxon>Meganyctiphanes</taxon>
    </lineage>
</organism>
<name>A0AAV2PM80_MEGNR</name>
<feature type="non-terminal residue" evidence="1">
    <location>
        <position position="382"/>
    </location>
</feature>
<dbReference type="InterPro" id="IPR011989">
    <property type="entry name" value="ARM-like"/>
</dbReference>
<evidence type="ECO:0000313" key="2">
    <source>
        <dbReference type="Proteomes" id="UP001497623"/>
    </source>
</evidence>
<protein>
    <recommendedName>
        <fullName evidence="3">IBB domain-containing protein</fullName>
    </recommendedName>
</protein>
<dbReference type="InterPro" id="IPR000225">
    <property type="entry name" value="Armadillo"/>
</dbReference>
<evidence type="ECO:0000313" key="1">
    <source>
        <dbReference type="EMBL" id="CAL4061710.1"/>
    </source>
</evidence>
<dbReference type="PANTHER" id="PTHR16356">
    <property type="entry name" value="TRANSMEMBRANE AND COILED-COIL DOMAIN-CONTAINING PROTEIN 6 TMCO6"/>
    <property type="match status" value="1"/>
</dbReference>
<proteinExistence type="predicted"/>
<dbReference type="AlphaFoldDB" id="A0AAV2PM80"/>
<evidence type="ECO:0008006" key="3">
    <source>
        <dbReference type="Google" id="ProtNLM"/>
    </source>
</evidence>
<comment type="caution">
    <text evidence="1">The sequence shown here is derived from an EMBL/GenBank/DDBJ whole genome shotgun (WGS) entry which is preliminary data.</text>
</comment>
<accession>A0AAV2PM80</accession>
<dbReference type="Proteomes" id="UP001497623">
    <property type="component" value="Unassembled WGS sequence"/>
</dbReference>
<dbReference type="SUPFAM" id="SSF48371">
    <property type="entry name" value="ARM repeat"/>
    <property type="match status" value="1"/>
</dbReference>
<keyword evidence="2" id="KW-1185">Reference proteome</keyword>
<sequence>MDTSAVESMVGFRQRVRETDQVNRVTSRSLARNARRINFEDISNKLKVPTFDEMKVLSSSLKKNKNCNHLQRLRHGLSSCQENIDIFLNTEGALYALIGCATGSDALVQREALCVLVNVALGTETQCLEVANKAGAYLITLLSDSNPQIQDPVAWCIGNLCGEHTSVCEILQSQGVELSLLKLLSSYSPNVIQSAASALMHYVNTLPHRTSHVVNAEMCQQLIQALDGMESCVVEVGWCLFTLSIHEEACHKLVDHGIVQAALSVLERLLNHQSFNLSGATPLVRVLINCVAAVPGTGLQICQRNDQLVMVIRNLLYCPHAHLRTETLQLLANIINATTQDSITGEGIVEDLSLRSRLAGPLRSALAANFTMQPPDVQTFHG</sequence>